<comment type="function">
    <text evidence="14 15">Catalyzes the oxidation of protoporphyrinogen IX to protoporphyrin IX.</text>
</comment>
<evidence type="ECO:0000256" key="7">
    <source>
        <dbReference type="ARBA" id="ARBA00022692"/>
    </source>
</evidence>
<feature type="transmembrane region" description="Helical" evidence="14">
    <location>
        <begin position="79"/>
        <end position="99"/>
    </location>
</feature>
<keyword evidence="7 14" id="KW-0812">Transmembrane</keyword>
<dbReference type="Pfam" id="PF03653">
    <property type="entry name" value="UPF0093"/>
    <property type="match status" value="1"/>
</dbReference>
<evidence type="ECO:0000256" key="4">
    <source>
        <dbReference type="ARBA" id="ARBA00017504"/>
    </source>
</evidence>
<evidence type="ECO:0000256" key="14">
    <source>
        <dbReference type="HAMAP-Rule" id="MF_02239"/>
    </source>
</evidence>
<keyword evidence="12 14" id="KW-0472">Membrane</keyword>
<evidence type="ECO:0000256" key="8">
    <source>
        <dbReference type="ARBA" id="ARBA00022723"/>
    </source>
</evidence>
<evidence type="ECO:0000256" key="3">
    <source>
        <dbReference type="ARBA" id="ARBA00006501"/>
    </source>
</evidence>
<dbReference type="InterPro" id="IPR005265">
    <property type="entry name" value="HemJ-like"/>
</dbReference>
<feature type="transmembrane region" description="Helical" evidence="14">
    <location>
        <begin position="12"/>
        <end position="30"/>
    </location>
</feature>
<keyword evidence="5 14" id="KW-1003">Cell membrane</keyword>
<dbReference type="EC" id="1.3.99.-" evidence="14 15"/>
<gene>
    <name evidence="16" type="primary">hemJ</name>
    <name evidence="16" type="ORF">LJ725_08880</name>
</gene>
<keyword evidence="6 14" id="KW-0349">Heme</keyword>
<evidence type="ECO:0000256" key="12">
    <source>
        <dbReference type="ARBA" id="ARBA00023136"/>
    </source>
</evidence>
<feature type="transmembrane region" description="Helical" evidence="14">
    <location>
        <begin position="120"/>
        <end position="138"/>
    </location>
</feature>
<feature type="transmembrane region" description="Helical" evidence="14">
    <location>
        <begin position="51"/>
        <end position="73"/>
    </location>
</feature>
<evidence type="ECO:0000256" key="15">
    <source>
        <dbReference type="PIRNR" id="PIRNR004638"/>
    </source>
</evidence>
<sequence length="141" mass="16726">MLYEVLKSLHIISVIAWMAGLLYLPRLFVYHADAEKGSVQSETFKVMERRLFRGIMNPAMILTWIFGLALTWQGEWWHAGWWHAKFTLVCGLTVIHHLYGRWRTAFAADRNVRPANYYRWWNEVPTLLMIGIVFLVVLKRF</sequence>
<evidence type="ECO:0000256" key="2">
    <source>
        <dbReference type="ARBA" id="ARBA00005073"/>
    </source>
</evidence>
<dbReference type="PIRSF" id="PIRSF004638">
    <property type="entry name" value="UCP004638"/>
    <property type="match status" value="1"/>
</dbReference>
<evidence type="ECO:0000256" key="11">
    <source>
        <dbReference type="ARBA" id="ARBA00023004"/>
    </source>
</evidence>
<keyword evidence="11 14" id="KW-0408">Iron</keyword>
<comment type="similarity">
    <text evidence="3 14 15">Belongs to the HemJ family.</text>
</comment>
<name>A0ABS8KTV8_9HYPH</name>
<dbReference type="PANTHER" id="PTHR40255:SF1">
    <property type="entry name" value="PROTOPORPHYRINOGEN IX OXIDASE"/>
    <property type="match status" value="1"/>
</dbReference>
<feature type="binding site" description="axial binding residue" evidence="14">
    <location>
        <position position="10"/>
    </location>
    <ligand>
        <name>heme</name>
        <dbReference type="ChEBI" id="CHEBI:30413"/>
    </ligand>
    <ligandPart>
        <name>Fe</name>
        <dbReference type="ChEBI" id="CHEBI:18248"/>
    </ligandPart>
</feature>
<evidence type="ECO:0000256" key="5">
    <source>
        <dbReference type="ARBA" id="ARBA00022475"/>
    </source>
</evidence>
<organism evidence="16 17">
    <name type="scientific">Reyranella aquatilis</name>
    <dbReference type="NCBI Taxonomy" id="2035356"/>
    <lineage>
        <taxon>Bacteria</taxon>
        <taxon>Pseudomonadati</taxon>
        <taxon>Pseudomonadota</taxon>
        <taxon>Alphaproteobacteria</taxon>
        <taxon>Hyphomicrobiales</taxon>
        <taxon>Reyranellaceae</taxon>
        <taxon>Reyranella</taxon>
    </lineage>
</organism>
<keyword evidence="10 14" id="KW-0560">Oxidoreductase</keyword>
<evidence type="ECO:0000313" key="16">
    <source>
        <dbReference type="EMBL" id="MCC8429078.1"/>
    </source>
</evidence>
<evidence type="ECO:0000256" key="1">
    <source>
        <dbReference type="ARBA" id="ARBA00004651"/>
    </source>
</evidence>
<dbReference type="Proteomes" id="UP001198862">
    <property type="component" value="Unassembled WGS sequence"/>
</dbReference>
<reference evidence="16 17" key="1">
    <citation type="submission" date="2021-11" db="EMBL/GenBank/DDBJ databases">
        <authorList>
            <person name="Lee D.-H."/>
            <person name="Kim S.-B."/>
        </authorList>
    </citation>
    <scope>NUCLEOTIDE SEQUENCE [LARGE SCALE GENOMIC DNA]</scope>
    <source>
        <strain evidence="16 17">KCTC 52223</strain>
    </source>
</reference>
<accession>A0ABS8KTV8</accession>
<keyword evidence="8 14" id="KW-0479">Metal-binding</keyword>
<protein>
    <recommendedName>
        <fullName evidence="4 14">Protoporphyrinogen IX oxidase</fullName>
        <shortName evidence="14">PPO</shortName>
        <ecNumber evidence="14 15">1.3.99.-</ecNumber>
    </recommendedName>
</protein>
<evidence type="ECO:0000256" key="6">
    <source>
        <dbReference type="ARBA" id="ARBA00022617"/>
    </source>
</evidence>
<evidence type="ECO:0000256" key="10">
    <source>
        <dbReference type="ARBA" id="ARBA00023002"/>
    </source>
</evidence>
<dbReference type="NCBIfam" id="TIGR00701">
    <property type="entry name" value="protoporphyrinogen oxidase HemJ"/>
    <property type="match status" value="1"/>
</dbReference>
<proteinExistence type="inferred from homology"/>
<evidence type="ECO:0000256" key="9">
    <source>
        <dbReference type="ARBA" id="ARBA00022989"/>
    </source>
</evidence>
<dbReference type="EMBL" id="JAJISD010000003">
    <property type="protein sequence ID" value="MCC8429078.1"/>
    <property type="molecule type" value="Genomic_DNA"/>
</dbReference>
<evidence type="ECO:0000256" key="13">
    <source>
        <dbReference type="ARBA" id="ARBA00048390"/>
    </source>
</evidence>
<dbReference type="PANTHER" id="PTHR40255">
    <property type="entry name" value="UPF0093 MEMBRANE PROTEIN SLR1790"/>
    <property type="match status" value="1"/>
</dbReference>
<comment type="subcellular location">
    <subcellularLocation>
        <location evidence="1 14">Cell membrane</location>
        <topology evidence="1 14">Multi-pass membrane protein</topology>
    </subcellularLocation>
</comment>
<evidence type="ECO:0000313" key="17">
    <source>
        <dbReference type="Proteomes" id="UP001198862"/>
    </source>
</evidence>
<comment type="cofactor">
    <cofactor evidence="14 15">
        <name>heme b</name>
        <dbReference type="ChEBI" id="CHEBI:60344"/>
    </cofactor>
    <text evidence="14 15">Binds 1 heme b (iron(II)-protoporphyrin IX) group per subunit.</text>
</comment>
<comment type="subunit">
    <text evidence="14">Homodimer.</text>
</comment>
<comment type="caution">
    <text evidence="16">The sequence shown here is derived from an EMBL/GenBank/DDBJ whole genome shotgun (WGS) entry which is preliminary data.</text>
</comment>
<comment type="catalytic activity">
    <reaction evidence="13 14 15">
        <text>protoporphyrinogen IX + 3 A = protoporphyrin IX + 3 AH2</text>
        <dbReference type="Rhea" id="RHEA:62000"/>
        <dbReference type="ChEBI" id="CHEBI:13193"/>
        <dbReference type="ChEBI" id="CHEBI:17499"/>
        <dbReference type="ChEBI" id="CHEBI:57306"/>
        <dbReference type="ChEBI" id="CHEBI:57307"/>
    </reaction>
</comment>
<dbReference type="HAMAP" id="MF_02239">
    <property type="entry name" value="HemJ"/>
    <property type="match status" value="1"/>
</dbReference>
<comment type="pathway">
    <text evidence="2 14 15">Porphyrin-containing compound metabolism; protoporphyrin-IX biosynthesis; protoporphyrin-IX from protoporphyrinogen-IX: step 1/1.</text>
</comment>
<dbReference type="RefSeq" id="WP_230550294.1">
    <property type="nucleotide sequence ID" value="NZ_JAJISD010000003.1"/>
</dbReference>
<keyword evidence="17" id="KW-1185">Reference proteome</keyword>
<feature type="binding site" description="axial binding residue" evidence="14">
    <location>
        <position position="85"/>
    </location>
    <ligand>
        <name>heme</name>
        <dbReference type="ChEBI" id="CHEBI:30413"/>
    </ligand>
    <ligandPart>
        <name>Fe</name>
        <dbReference type="ChEBI" id="CHEBI:18248"/>
    </ligandPart>
</feature>
<keyword evidence="9 14" id="KW-1133">Transmembrane helix</keyword>